<comment type="caution">
    <text evidence="2">The sequence shown here is derived from an EMBL/GenBank/DDBJ whole genome shotgun (WGS) entry which is preliminary data.</text>
</comment>
<protein>
    <submittedName>
        <fullName evidence="2">Uncharacterized protein</fullName>
    </submittedName>
</protein>
<dbReference type="RefSeq" id="WP_148857765.1">
    <property type="nucleotide sequence ID" value="NZ_PHNJ01000004.1"/>
</dbReference>
<feature type="transmembrane region" description="Helical" evidence="1">
    <location>
        <begin position="40"/>
        <end position="63"/>
    </location>
</feature>
<proteinExistence type="predicted"/>
<keyword evidence="3" id="KW-1185">Reference proteome</keyword>
<dbReference type="Proteomes" id="UP000766904">
    <property type="component" value="Unassembled WGS sequence"/>
</dbReference>
<sequence>MTIHATSSGTDGSSINKLSIVSTVIDAAIAFARGRPKSGLLLLAAAALSSRIPGIGTAVSLLLRLARRLR</sequence>
<keyword evidence="1" id="KW-0472">Membrane</keyword>
<reference evidence="2" key="1">
    <citation type="submission" date="2017-11" db="EMBL/GenBank/DDBJ databases">
        <authorList>
            <person name="Kajale S.C."/>
            <person name="Sharma A."/>
        </authorList>
    </citation>
    <scope>NUCLEOTIDE SEQUENCE</scope>
    <source>
        <strain evidence="2">LS1_42</strain>
    </source>
</reference>
<dbReference type="AlphaFoldDB" id="A0A8J8Q2J5"/>
<keyword evidence="1" id="KW-0812">Transmembrane</keyword>
<gene>
    <name evidence="2" type="ORF">CV102_09615</name>
</gene>
<name>A0A8J8Q2J5_9EURY</name>
<organism evidence="2 3">
    <name type="scientific">Natronococcus pandeyae</name>
    <dbReference type="NCBI Taxonomy" id="2055836"/>
    <lineage>
        <taxon>Archaea</taxon>
        <taxon>Methanobacteriati</taxon>
        <taxon>Methanobacteriota</taxon>
        <taxon>Stenosarchaea group</taxon>
        <taxon>Halobacteria</taxon>
        <taxon>Halobacteriales</taxon>
        <taxon>Natrialbaceae</taxon>
        <taxon>Natronococcus</taxon>
    </lineage>
</organism>
<dbReference type="OrthoDB" id="177406at2157"/>
<evidence type="ECO:0000256" key="1">
    <source>
        <dbReference type="SAM" id="Phobius"/>
    </source>
</evidence>
<dbReference type="EMBL" id="PHNJ01000004">
    <property type="protein sequence ID" value="TYL38975.1"/>
    <property type="molecule type" value="Genomic_DNA"/>
</dbReference>
<keyword evidence="1" id="KW-1133">Transmembrane helix</keyword>
<evidence type="ECO:0000313" key="2">
    <source>
        <dbReference type="EMBL" id="TYL38975.1"/>
    </source>
</evidence>
<accession>A0A8J8Q2J5</accession>
<evidence type="ECO:0000313" key="3">
    <source>
        <dbReference type="Proteomes" id="UP000766904"/>
    </source>
</evidence>